<comment type="catalytic activity">
    <reaction evidence="1">
        <text>All bonds known to be hydrolyzed by this endopeptidase have arginine in P1 and an acidic residue in P4. P6 is often occupied by an acidic residue or by a hydroxy-amino-acid residue, the phosphorylation of which enhances cleavage.</text>
        <dbReference type="EC" id="3.4.22.49"/>
    </reaction>
</comment>
<sequence length="2046" mass="232429">MTDLTSRLLTQLKDYATCNDDLAVHIRRTVLEPFQVDVTRPDSIRKPPPTPARFKQMATQLAPVAMRIVNQNIEALIGLKSAKTSNYTVAVNCLVDTSFYALSALRHMNTFTALKPLDIEKTTSNLIGKMVDLGEYNRALDELLKFRSLLASVAKVELTTNSSKAGKPSPTQPVIPTKGVLTESFNKQPLSVTRPAVASDPIITNQWEDDVLNKYADLFQFPIKPNINDRTMILLILAYQMNAIRCWCELQEGALAKYIPYFMEKSGNFFDWCVQLLNVDATTAKKQLDTLQKLLYKVANKLPLTEEAAHHSHSIQIIALKALATSGSVPMKLVLDRLVRIGITYEKSTKQTSYSHLEKCCNGFLEQFQPNVNNLAEMDSYFVLCEYFAYVSRKAKSYKGAFYAYKYMIRPLRDMMESASSCSFYYAAYAANAKLALGSVQMDKMVLNDTFADITTTLNESIACLALIKPSADQPQDDHLEQALYNLCKSIEGFRLSCKRLFEFISDKTKQALIQRKNEPFKTPPRQEDLVTPSDFGQWNSVVAYMKNVLQQCSETLRTTVCIAKATSDTKRSTTQEDIMISYIDIMVLLARIQFNIKDEDSYAQAYDHLTNAEEMCADKKYPSGYRWLSGSYYNLGTSLIKADMYAQAIFPLRKSSSLLEKDTERANTNDGRLQLCKRYEVLGICCQKTKRFEDAISAFRLALKRIPVSEIEKFVSKADTTAVSTVMEQDTLIPKLIDRFLRASVIDPDQESIQFASEHINLSTINSVQKCFIYECELKVWHALSVKMKLFKYELFIMERLLQVYDAEHFPLRRARVLLSQVKIERNKPNDRDECTRAALACAKEASSLLKVQDYAQDTNLLNYRRHYLALSNSWMAICGRELKEPSPNTFTSTLQQWGILLKKIKPIYYSGDSSKLDVKQVYDEIDDLDQFYDHMRMLADLFGITGERIHQICALRILLKLNNGLRDAQVDHISESIILSSTIGKLYCELGYTGKAAIEFIHAKKAVSSKPCNNHAELVYLVNYSYYLACIGDYDTSMEIFTSAKFVWKNTPAVDHKDPLTTVKSYTTRCMLLADIYSTLSLIQANTEDVDSAIDSATASLQLLNKCIQIVQKSQEKEQQKQKTELEDPFNSPPPEQQEARKIVFRESQWTMAQKISSSLHTLAQLLVKKGSPNEAKYFVKQAPLLAEKVNSSAMLFDAHLNACEFYLRFGDVDKSQDEIQMAVRYKEPAGLAQVKYKVALANLAVANAYFEIAVESYDEANEQLAQLSDKQEIAALERLIDSNEECKRDKVTFADEADDSDKYDCYPLQQLIISNEIYKAMALADLGRIEDGLELLDSFDLSTLSASNEIELIATVGHLRLRMIRQDSAMRPEQRLLFSEAVALPAMKSQVSRGSLLKKPAMDHELRAMRDALGQSLNHMYEAYRNGWTRERPVTMENLCRETSYATILNQQLSINNRMTASDNSLRSSYYMSMANGINMRREMQYCLGIKLNQTFAGHAPSDKEWPMNTEEKQSYYDRLSRMSRNPSWLQGHLKTLQDLYQEESELGDTSFQAKFVDILPTNWTVCSLSLDVVNSDLYLVQLRAKEQPFAVKLPLNRASQRPSDEATEDTVQYSDAVNELRAIIQGSDETITNSANCHQAGEIEHWWNTRKSLDARLKKLLDNMENQWLSGFKGLLTGRCQEYKEELVKFQKAMNEIIFKTVNSVTTTKLKVELSLAFSRVAVRLGRHPAQRDLEDVAYFALSCYEAQDISIDYTKIDFKKLTEHIRLLITRYHERSVMAGVDSTKNIPNDHVILILDKHLQMFPIESMPALRPQSVSRLPCLSFLRDRILYTQFHNSKEAYDDFGLTATSEWTDLTVSKRSAFYVLNPGGDLKDTQREFEPIFKSVPEWDGVIESMPMELQCKDALQSRDIYMYFGHSAGQAFMRGTTVRQLPNCAVSLLMGCSSGIMEANGEFDLNGYVLNYLLAGSPAVVANLWDVTDRSIDKLTKYMLHSWGMLNKSNQTPKSLVQAVSESRNQCKLGYLIGAAPIVYGIPVYLNNIK</sequence>
<evidence type="ECO:0000259" key="7">
    <source>
        <dbReference type="PROSITE" id="PS51700"/>
    </source>
</evidence>
<dbReference type="EMBL" id="KE123919">
    <property type="protein sequence ID" value="EPB90566.1"/>
    <property type="molecule type" value="Genomic_DNA"/>
</dbReference>
<protein>
    <recommendedName>
        <fullName evidence="2">separase</fullName>
        <ecNumber evidence="2">3.4.22.49</ecNumber>
    </recommendedName>
</protein>
<dbReference type="PANTHER" id="PTHR12792:SF0">
    <property type="entry name" value="SEPARIN"/>
    <property type="match status" value="1"/>
</dbReference>
<dbReference type="SUPFAM" id="SSF48452">
    <property type="entry name" value="TPR-like"/>
    <property type="match status" value="2"/>
</dbReference>
<dbReference type="FunCoup" id="S2JJU0">
    <property type="interactions" value="106"/>
</dbReference>
<dbReference type="InterPro" id="IPR030397">
    <property type="entry name" value="SEPARIN_core_dom"/>
</dbReference>
<dbReference type="InterPro" id="IPR011990">
    <property type="entry name" value="TPR-like_helical_dom_sf"/>
</dbReference>
<dbReference type="OMA" id="RREMQYC"/>
<dbReference type="eggNOG" id="KOG1849">
    <property type="taxonomic scope" value="Eukaryota"/>
</dbReference>
<accession>S2JJU0</accession>
<dbReference type="EC" id="3.4.22.49" evidence="2"/>
<keyword evidence="4" id="KW-0159">Chromosome partition</keyword>
<dbReference type="MEROPS" id="C50.001"/>
<dbReference type="InParanoid" id="S2JJU0"/>
<feature type="coiled-coil region" evidence="5">
    <location>
        <begin position="1253"/>
        <end position="1280"/>
    </location>
</feature>
<dbReference type="Pfam" id="PF03568">
    <property type="entry name" value="Separin_C"/>
    <property type="match status" value="1"/>
</dbReference>
<name>S2JJU0_MUCC1</name>
<dbReference type="GO" id="GO:0051307">
    <property type="term" value="P:meiotic chromosome separation"/>
    <property type="evidence" value="ECO:0007669"/>
    <property type="project" value="TreeGrafter"/>
</dbReference>
<evidence type="ECO:0000256" key="5">
    <source>
        <dbReference type="SAM" id="Coils"/>
    </source>
</evidence>
<feature type="region of interest" description="Disordered" evidence="6">
    <location>
        <begin position="1120"/>
        <end position="1140"/>
    </location>
</feature>
<dbReference type="GO" id="GO:0004197">
    <property type="term" value="F:cysteine-type endopeptidase activity"/>
    <property type="evidence" value="ECO:0007669"/>
    <property type="project" value="InterPro"/>
</dbReference>
<keyword evidence="9" id="KW-1185">Reference proteome</keyword>
<dbReference type="GO" id="GO:0072686">
    <property type="term" value="C:mitotic spindle"/>
    <property type="evidence" value="ECO:0007669"/>
    <property type="project" value="TreeGrafter"/>
</dbReference>
<reference evidence="9" key="1">
    <citation type="submission" date="2013-05" db="EMBL/GenBank/DDBJ databases">
        <title>The Genome sequence of Mucor circinelloides f. circinelloides 1006PhL.</title>
        <authorList>
            <consortium name="The Broad Institute Genomics Platform"/>
            <person name="Cuomo C."/>
            <person name="Earl A."/>
            <person name="Findley K."/>
            <person name="Lee S.C."/>
            <person name="Walker B."/>
            <person name="Young S."/>
            <person name="Zeng Q."/>
            <person name="Gargeya S."/>
            <person name="Fitzgerald M."/>
            <person name="Haas B."/>
            <person name="Abouelleil A."/>
            <person name="Allen A.W."/>
            <person name="Alvarado L."/>
            <person name="Arachchi H.M."/>
            <person name="Berlin A.M."/>
            <person name="Chapman S.B."/>
            <person name="Gainer-Dewar J."/>
            <person name="Goldberg J."/>
            <person name="Griggs A."/>
            <person name="Gujja S."/>
            <person name="Hansen M."/>
            <person name="Howarth C."/>
            <person name="Imamovic A."/>
            <person name="Ireland A."/>
            <person name="Larimer J."/>
            <person name="McCowan C."/>
            <person name="Murphy C."/>
            <person name="Pearson M."/>
            <person name="Poon T.W."/>
            <person name="Priest M."/>
            <person name="Roberts A."/>
            <person name="Saif S."/>
            <person name="Shea T."/>
            <person name="Sisk P."/>
            <person name="Sykes S."/>
            <person name="Wortman J."/>
            <person name="Nusbaum C."/>
            <person name="Birren B."/>
        </authorList>
    </citation>
    <scope>NUCLEOTIDE SEQUENCE [LARGE SCALE GENOMIC DNA]</scope>
    <source>
        <strain evidence="9">1006PhL</strain>
    </source>
</reference>
<dbReference type="InterPro" id="IPR005314">
    <property type="entry name" value="Peptidase_C50"/>
</dbReference>
<dbReference type="Gene3D" id="1.25.40.10">
    <property type="entry name" value="Tetratricopeptide repeat domain"/>
    <property type="match status" value="2"/>
</dbReference>
<organism evidence="8 9">
    <name type="scientific">Mucor circinelloides f. circinelloides (strain 1006PhL)</name>
    <name type="common">Mucormycosis agent</name>
    <name type="synonym">Calyptromyces circinelloides</name>
    <dbReference type="NCBI Taxonomy" id="1220926"/>
    <lineage>
        <taxon>Eukaryota</taxon>
        <taxon>Fungi</taxon>
        <taxon>Fungi incertae sedis</taxon>
        <taxon>Mucoromycota</taxon>
        <taxon>Mucoromycotina</taxon>
        <taxon>Mucoromycetes</taxon>
        <taxon>Mucorales</taxon>
        <taxon>Mucorineae</taxon>
        <taxon>Mucoraceae</taxon>
        <taxon>Mucor</taxon>
    </lineage>
</organism>
<proteinExistence type="predicted"/>
<dbReference type="Proteomes" id="UP000014254">
    <property type="component" value="Unassembled WGS sequence"/>
</dbReference>
<dbReference type="OrthoDB" id="10255632at2759"/>
<dbReference type="GO" id="GO:0005634">
    <property type="term" value="C:nucleus"/>
    <property type="evidence" value="ECO:0007669"/>
    <property type="project" value="InterPro"/>
</dbReference>
<evidence type="ECO:0000256" key="3">
    <source>
        <dbReference type="ARBA" id="ARBA00022801"/>
    </source>
</evidence>
<feature type="domain" description="Peptidase C50" evidence="7">
    <location>
        <begin position="1864"/>
        <end position="1959"/>
    </location>
</feature>
<dbReference type="PANTHER" id="PTHR12792">
    <property type="entry name" value="EXTRA SPINDLE POLES 1-RELATED"/>
    <property type="match status" value="1"/>
</dbReference>
<evidence type="ECO:0000256" key="4">
    <source>
        <dbReference type="ARBA" id="ARBA00022829"/>
    </source>
</evidence>
<dbReference type="GO" id="GO:0005737">
    <property type="term" value="C:cytoplasm"/>
    <property type="evidence" value="ECO:0007669"/>
    <property type="project" value="TreeGrafter"/>
</dbReference>
<evidence type="ECO:0000313" key="8">
    <source>
        <dbReference type="EMBL" id="EPB90566.1"/>
    </source>
</evidence>
<dbReference type="GO" id="GO:0006508">
    <property type="term" value="P:proteolysis"/>
    <property type="evidence" value="ECO:0007669"/>
    <property type="project" value="InterPro"/>
</dbReference>
<dbReference type="InterPro" id="IPR019734">
    <property type="entry name" value="TPR_rpt"/>
</dbReference>
<gene>
    <name evidence="8" type="ORF">HMPREF1544_02626</name>
</gene>
<evidence type="ECO:0000256" key="6">
    <source>
        <dbReference type="SAM" id="MobiDB-lite"/>
    </source>
</evidence>
<dbReference type="STRING" id="1220926.S2JJU0"/>
<keyword evidence="3" id="KW-0378">Hydrolase</keyword>
<dbReference type="SMART" id="SM00028">
    <property type="entry name" value="TPR"/>
    <property type="match status" value="3"/>
</dbReference>
<evidence type="ECO:0000256" key="1">
    <source>
        <dbReference type="ARBA" id="ARBA00000451"/>
    </source>
</evidence>
<dbReference type="VEuPathDB" id="FungiDB:HMPREF1544_02626"/>
<evidence type="ECO:0000256" key="2">
    <source>
        <dbReference type="ARBA" id="ARBA00012489"/>
    </source>
</evidence>
<evidence type="ECO:0000313" key="9">
    <source>
        <dbReference type="Proteomes" id="UP000014254"/>
    </source>
</evidence>
<keyword evidence="5" id="KW-0175">Coiled coil</keyword>
<dbReference type="PROSITE" id="PS51700">
    <property type="entry name" value="SEPARIN"/>
    <property type="match status" value="1"/>
</dbReference>